<protein>
    <submittedName>
        <fullName evidence="1">Uncharacterized protein</fullName>
    </submittedName>
</protein>
<dbReference type="Proteomes" id="UP001172386">
    <property type="component" value="Unassembled WGS sequence"/>
</dbReference>
<gene>
    <name evidence="1" type="ORF">H2198_001704</name>
</gene>
<evidence type="ECO:0000313" key="1">
    <source>
        <dbReference type="EMBL" id="KAJ9661952.1"/>
    </source>
</evidence>
<comment type="caution">
    <text evidence="1">The sequence shown here is derived from an EMBL/GenBank/DDBJ whole genome shotgun (WGS) entry which is preliminary data.</text>
</comment>
<accession>A0ACC3AGY4</accession>
<organism evidence="1 2">
    <name type="scientific">Neophaeococcomyces mojaviensis</name>
    <dbReference type="NCBI Taxonomy" id="3383035"/>
    <lineage>
        <taxon>Eukaryota</taxon>
        <taxon>Fungi</taxon>
        <taxon>Dikarya</taxon>
        <taxon>Ascomycota</taxon>
        <taxon>Pezizomycotina</taxon>
        <taxon>Eurotiomycetes</taxon>
        <taxon>Chaetothyriomycetidae</taxon>
        <taxon>Chaetothyriales</taxon>
        <taxon>Chaetothyriales incertae sedis</taxon>
        <taxon>Neophaeococcomyces</taxon>
    </lineage>
</organism>
<sequence>MAEIGIVASIIGVAGAGFRLSLILNAVSCEIANAPTEIHAISKSVTLFSLLLKQTAAILDQAASVHSDEAIRTAEQVLQESNAVFKEIDDMLERMRSKREDATTSPSLTQRFRWCFKKHSVLYLLGRMDRLQMSLSLMLQIIQLGTSMASTSRNDPPEKVREMSDKIRRERVEAQNVVVLYYFENKEVERLYEVAKNEQLEPHSPIEFRKEDGAALSLVSSSEDSQLVRTDASSTITDTDLTVNPPMRVLTDFDDSWIRMDRSPADMIKVSDQAINRLLERWTIWRERRDQELRQPRSAKSSQYRSNVQDSHDDDDSAPFFERYQEREDNLGGKFLEGPTTDWRKPHSAEARHNAARLRKVYAGYQASVSAESSDVDNSAGSTGSKKRAPRRHVLDSGDESSEPEPEKPAPRRRSSALVPFEQTEKIVVQSPMSRSFSTTSTGFQAQPPASQAINPPTQSPYQPRPFPSPDQNMMHHSFSSPAPAQYSNSGVYHYSPVSGPQPPAAYMASHPHQQTYPFPQGQSHPLPPPRYVPRLSPQSSRQVPPRPVPQEGKPPRSPSRLSHPKNVHTPGRYKETEEERRARKKQLRREIGDGAAKTLLAGGGLAVFLEALEALDL</sequence>
<name>A0ACC3AGY4_9EURO</name>
<evidence type="ECO:0000313" key="2">
    <source>
        <dbReference type="Proteomes" id="UP001172386"/>
    </source>
</evidence>
<dbReference type="EMBL" id="JAPDRQ010000019">
    <property type="protein sequence ID" value="KAJ9661952.1"/>
    <property type="molecule type" value="Genomic_DNA"/>
</dbReference>
<proteinExistence type="predicted"/>
<reference evidence="1" key="1">
    <citation type="submission" date="2022-10" db="EMBL/GenBank/DDBJ databases">
        <title>Culturing micro-colonial fungi from biological soil crusts in the Mojave desert and describing Neophaeococcomyces mojavensis, and introducing the new genera and species Taxawa tesnikishii.</title>
        <authorList>
            <person name="Kurbessoian T."/>
            <person name="Stajich J.E."/>
        </authorList>
    </citation>
    <scope>NUCLEOTIDE SEQUENCE</scope>
    <source>
        <strain evidence="1">JES_112</strain>
    </source>
</reference>
<keyword evidence="2" id="KW-1185">Reference proteome</keyword>